<organism evidence="3 4">
    <name type="scientific">Cristinia sonorae</name>
    <dbReference type="NCBI Taxonomy" id="1940300"/>
    <lineage>
        <taxon>Eukaryota</taxon>
        <taxon>Fungi</taxon>
        <taxon>Dikarya</taxon>
        <taxon>Basidiomycota</taxon>
        <taxon>Agaricomycotina</taxon>
        <taxon>Agaricomycetes</taxon>
        <taxon>Agaricomycetidae</taxon>
        <taxon>Agaricales</taxon>
        <taxon>Pleurotineae</taxon>
        <taxon>Stephanosporaceae</taxon>
        <taxon>Cristinia</taxon>
    </lineage>
</organism>
<evidence type="ECO:0000256" key="1">
    <source>
        <dbReference type="SAM" id="Phobius"/>
    </source>
</evidence>
<dbReference type="EMBL" id="JAEVFJ010000031">
    <property type="protein sequence ID" value="KAH8092684.1"/>
    <property type="molecule type" value="Genomic_DNA"/>
</dbReference>
<dbReference type="InterPro" id="IPR045340">
    <property type="entry name" value="DUF6533"/>
</dbReference>
<dbReference type="Pfam" id="PF20151">
    <property type="entry name" value="DUF6533"/>
    <property type="match status" value="1"/>
</dbReference>
<accession>A0A8K0UJD4</accession>
<evidence type="ECO:0000259" key="2">
    <source>
        <dbReference type="Pfam" id="PF20151"/>
    </source>
</evidence>
<keyword evidence="1" id="KW-0812">Transmembrane</keyword>
<dbReference type="OrthoDB" id="2976749at2759"/>
<comment type="caution">
    <text evidence="3">The sequence shown here is derived from an EMBL/GenBank/DDBJ whole genome shotgun (WGS) entry which is preliminary data.</text>
</comment>
<feature type="domain" description="DUF6533" evidence="2">
    <location>
        <begin position="15"/>
        <end position="57"/>
    </location>
</feature>
<protein>
    <recommendedName>
        <fullName evidence="2">DUF6533 domain-containing protein</fullName>
    </recommendedName>
</protein>
<keyword evidence="4" id="KW-1185">Reference proteome</keyword>
<name>A0A8K0UJD4_9AGAR</name>
<feature type="transmembrane region" description="Helical" evidence="1">
    <location>
        <begin position="12"/>
        <end position="30"/>
    </location>
</feature>
<reference evidence="3" key="1">
    <citation type="journal article" date="2021" name="New Phytol.">
        <title>Evolutionary innovations through gain and loss of genes in the ectomycorrhizal Boletales.</title>
        <authorList>
            <person name="Wu G."/>
            <person name="Miyauchi S."/>
            <person name="Morin E."/>
            <person name="Kuo A."/>
            <person name="Drula E."/>
            <person name="Varga T."/>
            <person name="Kohler A."/>
            <person name="Feng B."/>
            <person name="Cao Y."/>
            <person name="Lipzen A."/>
            <person name="Daum C."/>
            <person name="Hundley H."/>
            <person name="Pangilinan J."/>
            <person name="Johnson J."/>
            <person name="Barry K."/>
            <person name="LaButti K."/>
            <person name="Ng V."/>
            <person name="Ahrendt S."/>
            <person name="Min B."/>
            <person name="Choi I.G."/>
            <person name="Park H."/>
            <person name="Plett J.M."/>
            <person name="Magnuson J."/>
            <person name="Spatafora J.W."/>
            <person name="Nagy L.G."/>
            <person name="Henrissat B."/>
            <person name="Grigoriev I.V."/>
            <person name="Yang Z.L."/>
            <person name="Xu J."/>
            <person name="Martin F.M."/>
        </authorList>
    </citation>
    <scope>NUCLEOTIDE SEQUENCE</scope>
    <source>
        <strain evidence="3">KKN 215</strain>
    </source>
</reference>
<evidence type="ECO:0000313" key="4">
    <source>
        <dbReference type="Proteomes" id="UP000813824"/>
    </source>
</evidence>
<keyword evidence="1" id="KW-0472">Membrane</keyword>
<keyword evidence="1" id="KW-1133">Transmembrane helix</keyword>
<sequence>MVFYNETLAVQYSYTFSAAVIAAYDAALTISREVRQIWKGKFSAVTVLYLILRWGTLTHTILDLLLIVYVAPPSILLQVYLCNRQYLGRALLILRRHFLSSTSVGNSGNALEGYQVPLPDGLAGLDSKPLYPMCQHI</sequence>
<evidence type="ECO:0000313" key="3">
    <source>
        <dbReference type="EMBL" id="KAH8092684.1"/>
    </source>
</evidence>
<proteinExistence type="predicted"/>
<dbReference type="Proteomes" id="UP000813824">
    <property type="component" value="Unassembled WGS sequence"/>
</dbReference>
<dbReference type="AlphaFoldDB" id="A0A8K0UJD4"/>
<gene>
    <name evidence="3" type="ORF">BXZ70DRAFT_453460</name>
</gene>